<comment type="caution">
    <text evidence="3">The sequence shown here is derived from an EMBL/GenBank/DDBJ whole genome shotgun (WGS) entry which is preliminary data.</text>
</comment>
<keyword evidence="1" id="KW-0853">WD repeat</keyword>
<dbReference type="Gene3D" id="2.130.10.10">
    <property type="entry name" value="YVTN repeat-like/Quinoprotein amine dehydrogenase"/>
    <property type="match status" value="2"/>
</dbReference>
<dbReference type="Proteomes" id="UP000824890">
    <property type="component" value="Unassembled WGS sequence"/>
</dbReference>
<dbReference type="SMART" id="SM00320">
    <property type="entry name" value="WD40"/>
    <property type="match status" value="4"/>
</dbReference>
<name>A0ABQ7YFL2_BRANA</name>
<organism evidence="3 4">
    <name type="scientific">Brassica napus</name>
    <name type="common">Rape</name>
    <dbReference type="NCBI Taxonomy" id="3708"/>
    <lineage>
        <taxon>Eukaryota</taxon>
        <taxon>Viridiplantae</taxon>
        <taxon>Streptophyta</taxon>
        <taxon>Embryophyta</taxon>
        <taxon>Tracheophyta</taxon>
        <taxon>Spermatophyta</taxon>
        <taxon>Magnoliopsida</taxon>
        <taxon>eudicotyledons</taxon>
        <taxon>Gunneridae</taxon>
        <taxon>Pentapetalae</taxon>
        <taxon>rosids</taxon>
        <taxon>malvids</taxon>
        <taxon>Brassicales</taxon>
        <taxon>Brassicaceae</taxon>
        <taxon>Brassiceae</taxon>
        <taxon>Brassica</taxon>
    </lineage>
</organism>
<evidence type="ECO:0000256" key="1">
    <source>
        <dbReference type="PROSITE-ProRule" id="PRU00221"/>
    </source>
</evidence>
<dbReference type="PANTHER" id="PTHR45903:SF1">
    <property type="entry name" value="GLUTAMATE-RICH WD REPEAT-CONTAINING PROTEIN 1"/>
    <property type="match status" value="1"/>
</dbReference>
<dbReference type="EMBL" id="JAGKQM010000017">
    <property type="protein sequence ID" value="KAH0866979.1"/>
    <property type="molecule type" value="Genomic_DNA"/>
</dbReference>
<dbReference type="InterPro" id="IPR036322">
    <property type="entry name" value="WD40_repeat_dom_sf"/>
</dbReference>
<dbReference type="PANTHER" id="PTHR45903">
    <property type="entry name" value="GLUTAMATE-RICH WD REPEAT-CONTAINING PROTEIN 1"/>
    <property type="match status" value="1"/>
</dbReference>
<gene>
    <name evidence="3" type="ORF">HID58_074001</name>
</gene>
<feature type="compositionally biased region" description="Basic and acidic residues" evidence="2">
    <location>
        <begin position="70"/>
        <end position="98"/>
    </location>
</feature>
<keyword evidence="4" id="KW-1185">Reference proteome</keyword>
<dbReference type="InterPro" id="IPR001680">
    <property type="entry name" value="WD40_rpt"/>
</dbReference>
<dbReference type="InterPro" id="IPR015943">
    <property type="entry name" value="WD40/YVTN_repeat-like_dom_sf"/>
</dbReference>
<accession>A0ABQ7YFL2</accession>
<feature type="region of interest" description="Disordered" evidence="2">
    <location>
        <begin position="293"/>
        <end position="327"/>
    </location>
</feature>
<dbReference type="InterPro" id="IPR051972">
    <property type="entry name" value="Glutamate-rich_WD_repeat"/>
</dbReference>
<dbReference type="PROSITE" id="PS50082">
    <property type="entry name" value="WD_REPEATS_2"/>
    <property type="match status" value="1"/>
</dbReference>
<sequence>MEPPPPSGSQPPQKAVPRLATVGWRTMLIFNLGLAAFIFAKKRERDIDVGEKMGVKKGSKGAKKSVVNTEVEKNVSETDKATKPETAVPKKEEAKPVPKPDPLFEFTDSAAADELVFQGGAATEPVQVARKPIPEDEQRELFKWILEEKRKIEPKDRKERKQIDEEKAVLKHFIRAERVPKLLPDDSVDSSLRDWDKFFSSKKILLESGGGKMDSTVNTKKVKRKNKKKGEASSSYHRCKTRVWQPGDKLGLNRTEFPHTLYMVAGTQAEKAPWNSIGLFKISNVSGKRRDVVPKTLVNGDGGMEDEDDEDEYSDSDEESVDGASSVRRVAHHGCVNRIRAMPQNPHICVSWADYAHVQVWDMKSETEGKDGTSPILNHAPLVNFSGHKDEGYAIDWSPATAGRLLSGDCMSMIHLWEPASGSWTVDPIPLARHTASVEDIQLHVASGSDDGTFSIHDLRVIKDGDKDKVAHFEYHKHPITSIEWSAHESSTLAVSSGDNQLTIWDLSLEKDEEEEAEFKAQTKEQVNTPQDLPPQLLFVHQGQKDLKELHWHNQIPGMIVSTAADGFNILMRYNIQNTLPDLAA</sequence>
<feature type="compositionally biased region" description="Acidic residues" evidence="2">
    <location>
        <begin position="303"/>
        <end position="321"/>
    </location>
</feature>
<dbReference type="PROSITE" id="PS50294">
    <property type="entry name" value="WD_REPEATS_REGION"/>
    <property type="match status" value="1"/>
</dbReference>
<evidence type="ECO:0000313" key="4">
    <source>
        <dbReference type="Proteomes" id="UP000824890"/>
    </source>
</evidence>
<feature type="region of interest" description="Disordered" evidence="2">
    <location>
        <begin position="53"/>
        <end position="104"/>
    </location>
</feature>
<proteinExistence type="predicted"/>
<dbReference type="SUPFAM" id="SSF50978">
    <property type="entry name" value="WD40 repeat-like"/>
    <property type="match status" value="1"/>
</dbReference>
<evidence type="ECO:0000256" key="2">
    <source>
        <dbReference type="SAM" id="MobiDB-lite"/>
    </source>
</evidence>
<evidence type="ECO:0000313" key="3">
    <source>
        <dbReference type="EMBL" id="KAH0866979.1"/>
    </source>
</evidence>
<protein>
    <submittedName>
        <fullName evidence="3">Uncharacterized protein</fullName>
    </submittedName>
</protein>
<reference evidence="3 4" key="1">
    <citation type="submission" date="2021-05" db="EMBL/GenBank/DDBJ databases">
        <title>Genome Assembly of Synthetic Allotetraploid Brassica napus Reveals Homoeologous Exchanges between Subgenomes.</title>
        <authorList>
            <person name="Davis J.T."/>
        </authorList>
    </citation>
    <scope>NUCLEOTIDE SEQUENCE [LARGE SCALE GENOMIC DNA]</scope>
    <source>
        <strain evidence="4">cv. Da-Ae</strain>
        <tissue evidence="3">Seedling</tissue>
    </source>
</reference>
<feature type="repeat" description="WD" evidence="1">
    <location>
        <begin position="473"/>
        <end position="515"/>
    </location>
</feature>